<dbReference type="GO" id="GO:0016020">
    <property type="term" value="C:membrane"/>
    <property type="evidence" value="ECO:0007669"/>
    <property type="project" value="TreeGrafter"/>
</dbReference>
<accession>A0A9Q0IYH7</accession>
<keyword evidence="3" id="KW-1133">Transmembrane helix</keyword>
<comment type="similarity">
    <text evidence="1">Belongs to the apolipoprotein L family.</text>
</comment>
<dbReference type="InterPro" id="IPR008405">
    <property type="entry name" value="ApoL"/>
</dbReference>
<organism evidence="4 5">
    <name type="scientific">Muraenolepis orangiensis</name>
    <name type="common">Patagonian moray cod</name>
    <dbReference type="NCBI Taxonomy" id="630683"/>
    <lineage>
        <taxon>Eukaryota</taxon>
        <taxon>Metazoa</taxon>
        <taxon>Chordata</taxon>
        <taxon>Craniata</taxon>
        <taxon>Vertebrata</taxon>
        <taxon>Euteleostomi</taxon>
        <taxon>Actinopterygii</taxon>
        <taxon>Neopterygii</taxon>
        <taxon>Teleostei</taxon>
        <taxon>Neoteleostei</taxon>
        <taxon>Acanthomorphata</taxon>
        <taxon>Zeiogadaria</taxon>
        <taxon>Gadariae</taxon>
        <taxon>Gadiformes</taxon>
        <taxon>Muraenolepidoidei</taxon>
        <taxon>Muraenolepididae</taxon>
        <taxon>Muraenolepis</taxon>
    </lineage>
</organism>
<dbReference type="PANTHER" id="PTHR14096">
    <property type="entry name" value="APOLIPOPROTEIN L"/>
    <property type="match status" value="1"/>
</dbReference>
<evidence type="ECO:0000313" key="4">
    <source>
        <dbReference type="EMBL" id="KAJ3614833.1"/>
    </source>
</evidence>
<proteinExistence type="inferred from homology"/>
<reference evidence="4" key="1">
    <citation type="submission" date="2022-07" db="EMBL/GenBank/DDBJ databases">
        <title>Chromosome-level genome of Muraenolepis orangiensis.</title>
        <authorList>
            <person name="Kim J."/>
        </authorList>
    </citation>
    <scope>NUCLEOTIDE SEQUENCE</scope>
    <source>
        <strain evidence="4">KU_S4_2022</strain>
        <tissue evidence="4">Muscle</tissue>
    </source>
</reference>
<dbReference type="GO" id="GO:0005576">
    <property type="term" value="C:extracellular region"/>
    <property type="evidence" value="ECO:0007669"/>
    <property type="project" value="InterPro"/>
</dbReference>
<evidence type="ECO:0000313" key="5">
    <source>
        <dbReference type="Proteomes" id="UP001148018"/>
    </source>
</evidence>
<dbReference type="Pfam" id="PF05461">
    <property type="entry name" value="ApoL"/>
    <property type="match status" value="1"/>
</dbReference>
<keyword evidence="3" id="KW-0812">Transmembrane</keyword>
<feature type="compositionally biased region" description="Polar residues" evidence="2">
    <location>
        <begin position="33"/>
        <end position="46"/>
    </location>
</feature>
<dbReference type="EMBL" id="JANIIK010000034">
    <property type="protein sequence ID" value="KAJ3614833.1"/>
    <property type="molecule type" value="Genomic_DNA"/>
</dbReference>
<name>A0A9Q0IYH7_9TELE</name>
<evidence type="ECO:0000256" key="2">
    <source>
        <dbReference type="SAM" id="MobiDB-lite"/>
    </source>
</evidence>
<dbReference type="GO" id="GO:0008289">
    <property type="term" value="F:lipid binding"/>
    <property type="evidence" value="ECO:0007669"/>
    <property type="project" value="InterPro"/>
</dbReference>
<feature type="transmembrane region" description="Helical" evidence="3">
    <location>
        <begin position="142"/>
        <end position="165"/>
    </location>
</feature>
<feature type="region of interest" description="Disordered" evidence="2">
    <location>
        <begin position="1"/>
        <end position="100"/>
    </location>
</feature>
<dbReference type="Proteomes" id="UP001148018">
    <property type="component" value="Unassembled WGS sequence"/>
</dbReference>
<gene>
    <name evidence="4" type="ORF">NHX12_018403</name>
</gene>
<dbReference type="AlphaFoldDB" id="A0A9Q0IYH7"/>
<comment type="caution">
    <text evidence="4">The sequence shown here is derived from an EMBL/GenBank/DDBJ whole genome shotgun (WGS) entry which is preliminary data.</text>
</comment>
<keyword evidence="3" id="KW-0472">Membrane</keyword>
<dbReference type="GO" id="GO:0006869">
    <property type="term" value="P:lipid transport"/>
    <property type="evidence" value="ECO:0007669"/>
    <property type="project" value="InterPro"/>
</dbReference>
<dbReference type="PANTHER" id="PTHR14096:SF59">
    <property type="entry name" value="APOLIPOPROTEIN L, 1 ISOFORM X1"/>
    <property type="match status" value="1"/>
</dbReference>
<feature type="transmembrane region" description="Helical" evidence="3">
    <location>
        <begin position="171"/>
        <end position="196"/>
    </location>
</feature>
<evidence type="ECO:0000256" key="3">
    <source>
        <dbReference type="SAM" id="Phobius"/>
    </source>
</evidence>
<evidence type="ECO:0000256" key="1">
    <source>
        <dbReference type="ARBA" id="ARBA00010090"/>
    </source>
</evidence>
<sequence>MDKVSVDQDQTNTGPKPPPKAKPRTMSDDQYQHVDTVSVDQDQTNTAPKPPPKAKPRTMSDDQSDDQHADMVSVDQDQTNTAPKPPPKARSRTMSDDQSDDQHADMLFDLLMMENTETLNNLIHQLNLIANNLDKVSNKTKVAGITGGTTAVVGGLTAGAGLLLAPVTLGFSLALTVVGVGVAAAGGVTGASAAIANKVNVDNDMKKIHQVFQDFQSIMNDIQGCLMFMVEGMTQLARHPTASLALVDEGPAELPRVLKLGLEGSGRGLCTTAIQANSDASEVMLGLAMGLNVYFDAGKGQSKRKLKSKCATKLRVVAHGLDKGLKELVRANESLREVRP</sequence>
<protein>
    <submittedName>
        <fullName evidence="4">Uncharacterized protein</fullName>
    </submittedName>
</protein>
<keyword evidence="5" id="KW-1185">Reference proteome</keyword>
<dbReference type="OrthoDB" id="8920155at2759"/>
<dbReference type="GO" id="GO:0042157">
    <property type="term" value="P:lipoprotein metabolic process"/>
    <property type="evidence" value="ECO:0007669"/>
    <property type="project" value="InterPro"/>
</dbReference>